<dbReference type="AlphaFoldDB" id="A0A254TEU8"/>
<sequence length="381" mass="37657">MRTKQVISIAALGTSIAVLASCGGGGGDTVVDAGTQNPPATQPTTPSTGSTPTTPTPSNNVFAYVVQAATNASSVAAGTTYTGGSILKCAVNASGDLTACSTSGMPAVNNPISLAFSGSSAFILNQTAPKLAGSTGIQYAVLKCTVGTDGALSNCADTSPGVSTETDFASRLIATANSGYALKEQQLLKCPSGFAGACGTDSGSVAFPASVVASDMLAADNRIFVVNAGSGTTPGSILSWNTDATSGALSAASTTVTDASFATALRIDETTVDAPNSIAIKAPFSYILTRYANKVVQCSFNSAANTMTACAETTPLAGLSGITPKNIVVQGNFAYITDTSSTAAGNSIVKCTIGAADGKLGACAAIPGLTFTSDIVGIVLR</sequence>
<proteinExistence type="predicted"/>
<comment type="caution">
    <text evidence="3">The sequence shown here is derived from an EMBL/GenBank/DDBJ whole genome shotgun (WGS) entry which is preliminary data.</text>
</comment>
<dbReference type="EMBL" id="LSTO01000001">
    <property type="protein sequence ID" value="OWW20687.1"/>
    <property type="molecule type" value="Genomic_DNA"/>
</dbReference>
<dbReference type="PROSITE" id="PS51257">
    <property type="entry name" value="PROKAR_LIPOPROTEIN"/>
    <property type="match status" value="1"/>
</dbReference>
<accession>A0A254TEU8</accession>
<feature type="signal peptide" evidence="2">
    <location>
        <begin position="1"/>
        <end position="20"/>
    </location>
</feature>
<evidence type="ECO:0000256" key="1">
    <source>
        <dbReference type="SAM" id="MobiDB-lite"/>
    </source>
</evidence>
<reference evidence="3 4" key="1">
    <citation type="submission" date="2016-02" db="EMBL/GenBank/DDBJ databases">
        <authorList>
            <person name="Wen L."/>
            <person name="He K."/>
            <person name="Yang H."/>
        </authorList>
    </citation>
    <scope>NUCLEOTIDE SEQUENCE [LARGE SCALE GENOMIC DNA]</scope>
    <source>
        <strain evidence="3 4">TSA40</strain>
    </source>
</reference>
<evidence type="ECO:0000256" key="2">
    <source>
        <dbReference type="SAM" id="SignalP"/>
    </source>
</evidence>
<evidence type="ECO:0000313" key="3">
    <source>
        <dbReference type="EMBL" id="OWW20687.1"/>
    </source>
</evidence>
<feature type="chain" id="PRO_5013055607" evidence="2">
    <location>
        <begin position="21"/>
        <end position="381"/>
    </location>
</feature>
<keyword evidence="2" id="KW-0732">Signal</keyword>
<gene>
    <name evidence="3" type="ORF">AYR66_15535</name>
</gene>
<dbReference type="RefSeq" id="WP_088707553.1">
    <property type="nucleotide sequence ID" value="NZ_LSTO01000001.1"/>
</dbReference>
<protein>
    <submittedName>
        <fullName evidence="3">Uncharacterized protein</fullName>
    </submittedName>
</protein>
<name>A0A254TEU8_9BURK</name>
<keyword evidence="4" id="KW-1185">Reference proteome</keyword>
<organism evidence="3 4">
    <name type="scientific">Noviherbaspirillum denitrificans</name>
    <dbReference type="NCBI Taxonomy" id="1968433"/>
    <lineage>
        <taxon>Bacteria</taxon>
        <taxon>Pseudomonadati</taxon>
        <taxon>Pseudomonadota</taxon>
        <taxon>Betaproteobacteria</taxon>
        <taxon>Burkholderiales</taxon>
        <taxon>Oxalobacteraceae</taxon>
        <taxon>Noviherbaspirillum</taxon>
    </lineage>
</organism>
<dbReference type="Proteomes" id="UP000197535">
    <property type="component" value="Unassembled WGS sequence"/>
</dbReference>
<evidence type="ECO:0000313" key="4">
    <source>
        <dbReference type="Proteomes" id="UP000197535"/>
    </source>
</evidence>
<feature type="region of interest" description="Disordered" evidence="1">
    <location>
        <begin position="29"/>
        <end position="56"/>
    </location>
</feature>